<dbReference type="InterPro" id="IPR036875">
    <property type="entry name" value="Znf_CCHC_sf"/>
</dbReference>
<proteinExistence type="predicted"/>
<dbReference type="PROSITE" id="PS50158">
    <property type="entry name" value="ZF_CCHC"/>
    <property type="match status" value="1"/>
</dbReference>
<dbReference type="InterPro" id="IPR057670">
    <property type="entry name" value="SH3_retrovirus"/>
</dbReference>
<evidence type="ECO:0000313" key="10">
    <source>
        <dbReference type="Proteomes" id="UP000747110"/>
    </source>
</evidence>
<dbReference type="InterPro" id="IPR001584">
    <property type="entry name" value="Integrase_cat-core"/>
</dbReference>
<organism evidence="9 10">
    <name type="scientific">Volvox reticuliferus</name>
    <dbReference type="NCBI Taxonomy" id="1737510"/>
    <lineage>
        <taxon>Eukaryota</taxon>
        <taxon>Viridiplantae</taxon>
        <taxon>Chlorophyta</taxon>
        <taxon>core chlorophytes</taxon>
        <taxon>Chlorophyceae</taxon>
        <taxon>CS clade</taxon>
        <taxon>Chlamydomonadales</taxon>
        <taxon>Volvocaceae</taxon>
        <taxon>Volvox</taxon>
    </lineage>
</organism>
<evidence type="ECO:0000256" key="3">
    <source>
        <dbReference type="ARBA" id="ARBA00022750"/>
    </source>
</evidence>
<evidence type="ECO:0000313" key="9">
    <source>
        <dbReference type="EMBL" id="GIL81190.1"/>
    </source>
</evidence>
<evidence type="ECO:0000256" key="1">
    <source>
        <dbReference type="ARBA" id="ARBA00022670"/>
    </source>
</evidence>
<keyword evidence="2" id="KW-0479">Metal-binding</keyword>
<dbReference type="SUPFAM" id="SSF53098">
    <property type="entry name" value="Ribonuclease H-like"/>
    <property type="match status" value="1"/>
</dbReference>
<dbReference type="GO" id="GO:0015074">
    <property type="term" value="P:DNA integration"/>
    <property type="evidence" value="ECO:0007669"/>
    <property type="project" value="InterPro"/>
</dbReference>
<evidence type="ECO:0000259" key="7">
    <source>
        <dbReference type="PROSITE" id="PS50158"/>
    </source>
</evidence>
<dbReference type="OrthoDB" id="545002at2759"/>
<feature type="region of interest" description="Disordered" evidence="6">
    <location>
        <begin position="182"/>
        <end position="213"/>
    </location>
</feature>
<evidence type="ECO:0000259" key="8">
    <source>
        <dbReference type="PROSITE" id="PS50994"/>
    </source>
</evidence>
<dbReference type="Proteomes" id="UP000747110">
    <property type="component" value="Unassembled WGS sequence"/>
</dbReference>
<dbReference type="InterPro" id="IPR036397">
    <property type="entry name" value="RNaseH_sf"/>
</dbReference>
<dbReference type="InterPro" id="IPR025724">
    <property type="entry name" value="GAG-pre-integrase_dom"/>
</dbReference>
<dbReference type="SMART" id="SM00343">
    <property type="entry name" value="ZnF_C2HC"/>
    <property type="match status" value="1"/>
</dbReference>
<dbReference type="Pfam" id="PF14223">
    <property type="entry name" value="Retrotran_gag_2"/>
    <property type="match status" value="1"/>
</dbReference>
<sequence length="1357" mass="147673">MGKDRLDEPLDLNNYAIWKLRFELLCGELGYGHALLAAPISEADVNMSNKVKSVMAKNVKNHHLQTIVRAANAKAAWDALAATFASTCNTRKIALRQELSDFKMANGEHMPVYVSRARQLQSDLLDVGHVVTDAELTTIIIKGLPRTYHVITTALETREGELDFQQVVSRLMAYDSAEREASRKETTAFSARRGGGNAGLSGRGQGTRTGGRPNVTCHYCGTPGHFMRDCRKRLADQGSKGRGGDGKQRGGSASAMPSKLAFTLGGESRLKDWHIDSGSEWHITYDASELKNVRAVKAEELFNVIGYDGSRHQPTHVGSCTLKSNVIEGLEIDLLNVYVVPKATVKLISAGILDDRGAKVVLGDGKALVQHQGRTILQGEKVGNLYAIRYNAAGRSVSDSRSCAATGSVDSAAALWHRRLGHLGFGSLERMCRENMVTGMELDHGGLAAASSRICEPCIYAKQSRGPFPATGHKAVKPLGLVHMDVCGPMPETSLGGSRYVTTVLDDCTGLSAVAFTETKDTIGKKVRAIFEALENIAGRRVKEVRTDRGREFVNQAMGDYFSNKGIIHGTTVGYTPEQNGAAERLNRTLLEKTWAMLVESELPQQLWAEALTTANYLHNISPVAGAKVTPHEAFMGTKPDISHLRVFGCAAYAHVPKEKRNKLEPVSRKGIFVGYEHGGHYRILFDDGSITKHSAVRFDETAIGNSRMDSDDDEEEADDGAGMVLPSGGGGGTLDGSNMDIEMAENNSGPSTSSGQTAPPRGQANMPLALFPRTEQSRGGGSDGSGGPSTSGGQLAPAGNADVEMQDRRYPLRERKRLIEWRREPNGRVTYGRINAASTGEIPEPSTYAEATNGPHAEEWKKAMDEEIAAQLANGTWELARPPEGTRLLPCRWVYKVKRGADGEIERFKAHLVAKGYEQRAGIDYGELFAPTSRFASLRALLAVAAAKGMPIHQLDVSTAFLNGELEEELWMQQPPGYESKDPNLACRLKRSIYGLKQAPRCWYVKLVAALDKLGFKPSQADPALFIKKKDENGIVYLLVHVDDIVTTSDDVELIKKVKAAVGEAFKIRDLGEAKVFLGMEISRGENGEVKLTQQRYIEELLQRHQLADAKPRSTPLPPGSKVLPAGDGETEFVDSTEYRTLIGELNYLATSTRPDIAQAMSVLARFMGKPSKTHMGLALGVLRYLAGTKELGLRFGGAGELKLEGYSDSDWAGDPATRRSTTGYVFLLGGAAISWNSQLQRTVAASSVEAEYQATAAAVREALWLRKLAGDFDLCSDTIGIWMDSQGALSLGNNPITLVRSKHIDVQHHLVRERVARGEVVLSYCSTEDMVADILTKALGEIKFKKFRNGMGVME</sequence>
<accession>A0A8J4FPZ7</accession>
<feature type="compositionally biased region" description="Gly residues" evidence="6">
    <location>
        <begin position="779"/>
        <end position="791"/>
    </location>
</feature>
<feature type="domain" description="CCHC-type" evidence="7">
    <location>
        <begin position="217"/>
        <end position="232"/>
    </location>
</feature>
<evidence type="ECO:0000256" key="4">
    <source>
        <dbReference type="ARBA" id="ARBA00022801"/>
    </source>
</evidence>
<dbReference type="PROSITE" id="PS50994">
    <property type="entry name" value="INTEGRASE"/>
    <property type="match status" value="1"/>
</dbReference>
<dbReference type="InterPro" id="IPR012337">
    <property type="entry name" value="RNaseH-like_sf"/>
</dbReference>
<dbReference type="Pfam" id="PF13976">
    <property type="entry name" value="gag_pre-integrs"/>
    <property type="match status" value="1"/>
</dbReference>
<dbReference type="Gene3D" id="4.10.60.10">
    <property type="entry name" value="Zinc finger, CCHC-type"/>
    <property type="match status" value="1"/>
</dbReference>
<dbReference type="InterPro" id="IPR043502">
    <property type="entry name" value="DNA/RNA_pol_sf"/>
</dbReference>
<feature type="region of interest" description="Disordered" evidence="6">
    <location>
        <begin position="235"/>
        <end position="257"/>
    </location>
</feature>
<reference evidence="9" key="1">
    <citation type="journal article" date="2021" name="Proc. Natl. Acad. Sci. U.S.A.">
        <title>Three genomes in the algal genus Volvox reveal the fate of a haploid sex-determining region after a transition to homothallism.</title>
        <authorList>
            <person name="Yamamoto K."/>
            <person name="Hamaji T."/>
            <person name="Kawai-Toyooka H."/>
            <person name="Matsuzaki R."/>
            <person name="Takahashi F."/>
            <person name="Nishimura Y."/>
            <person name="Kawachi M."/>
            <person name="Noguchi H."/>
            <person name="Minakuchi Y."/>
            <person name="Umen J.G."/>
            <person name="Toyoda A."/>
            <person name="Nozaki H."/>
        </authorList>
    </citation>
    <scope>NUCLEOTIDE SEQUENCE</scope>
    <source>
        <strain evidence="9">NIES-3786</strain>
    </source>
</reference>
<dbReference type="Pfam" id="PF22936">
    <property type="entry name" value="Pol_BBD"/>
    <property type="match status" value="1"/>
</dbReference>
<feature type="region of interest" description="Disordered" evidence="6">
    <location>
        <begin position="1110"/>
        <end position="1129"/>
    </location>
</feature>
<keyword evidence="10" id="KW-1185">Reference proteome</keyword>
<evidence type="ECO:0000256" key="6">
    <source>
        <dbReference type="SAM" id="MobiDB-lite"/>
    </source>
</evidence>
<evidence type="ECO:0000256" key="5">
    <source>
        <dbReference type="PROSITE-ProRule" id="PRU00047"/>
    </source>
</evidence>
<dbReference type="PANTHER" id="PTHR42648">
    <property type="entry name" value="TRANSPOSASE, PUTATIVE-RELATED"/>
    <property type="match status" value="1"/>
</dbReference>
<comment type="caution">
    <text evidence="9">The sequence shown here is derived from an EMBL/GenBank/DDBJ whole genome shotgun (WGS) entry which is preliminary data.</text>
</comment>
<dbReference type="PANTHER" id="PTHR42648:SF28">
    <property type="entry name" value="TRANSPOSON-ENCODED PROTEIN WITH RIBONUCLEASE H-LIKE AND RETROVIRUS ZINC FINGER-LIKE DOMAINS"/>
    <property type="match status" value="1"/>
</dbReference>
<feature type="region of interest" description="Disordered" evidence="6">
    <location>
        <begin position="704"/>
        <end position="810"/>
    </location>
</feature>
<keyword evidence="4" id="KW-0378">Hydrolase</keyword>
<dbReference type="SUPFAM" id="SSF57756">
    <property type="entry name" value="Retrovirus zinc finger-like domains"/>
    <property type="match status" value="1"/>
</dbReference>
<protein>
    <submittedName>
        <fullName evidence="9">Uncharacterized protein</fullName>
    </submittedName>
</protein>
<dbReference type="InterPro" id="IPR001878">
    <property type="entry name" value="Znf_CCHC"/>
</dbReference>
<dbReference type="SUPFAM" id="SSF56672">
    <property type="entry name" value="DNA/RNA polymerases"/>
    <property type="match status" value="1"/>
</dbReference>
<keyword evidence="5" id="KW-0862">Zinc</keyword>
<keyword evidence="1" id="KW-0645">Protease</keyword>
<dbReference type="GO" id="GO:0006508">
    <property type="term" value="P:proteolysis"/>
    <property type="evidence" value="ECO:0007669"/>
    <property type="project" value="UniProtKB-KW"/>
</dbReference>
<dbReference type="EMBL" id="BNCP01000021">
    <property type="protein sequence ID" value="GIL81190.1"/>
    <property type="molecule type" value="Genomic_DNA"/>
</dbReference>
<dbReference type="InterPro" id="IPR054722">
    <property type="entry name" value="PolX-like_BBD"/>
</dbReference>
<dbReference type="GO" id="GO:0004190">
    <property type="term" value="F:aspartic-type endopeptidase activity"/>
    <property type="evidence" value="ECO:0007669"/>
    <property type="project" value="UniProtKB-KW"/>
</dbReference>
<dbReference type="GO" id="GO:0008270">
    <property type="term" value="F:zinc ion binding"/>
    <property type="evidence" value="ECO:0007669"/>
    <property type="project" value="UniProtKB-KW"/>
</dbReference>
<gene>
    <name evidence="9" type="ORF">Vretifemale_10064</name>
</gene>
<feature type="compositionally biased region" description="Gly residues" evidence="6">
    <location>
        <begin position="193"/>
        <end position="209"/>
    </location>
</feature>
<dbReference type="Pfam" id="PF25597">
    <property type="entry name" value="SH3_retrovirus"/>
    <property type="match status" value="1"/>
</dbReference>
<name>A0A8J4FPZ7_9CHLO</name>
<keyword evidence="3" id="KW-0064">Aspartyl protease</keyword>
<dbReference type="InterPro" id="IPR039537">
    <property type="entry name" value="Retrotran_Ty1/copia-like"/>
</dbReference>
<dbReference type="InterPro" id="IPR013103">
    <property type="entry name" value="RVT_2"/>
</dbReference>
<feature type="compositionally biased region" description="Polar residues" evidence="6">
    <location>
        <begin position="746"/>
        <end position="758"/>
    </location>
</feature>
<dbReference type="CDD" id="cd09272">
    <property type="entry name" value="RNase_HI_RT_Ty1"/>
    <property type="match status" value="1"/>
</dbReference>
<keyword evidence="5" id="KW-0863">Zinc-finger</keyword>
<evidence type="ECO:0000256" key="2">
    <source>
        <dbReference type="ARBA" id="ARBA00022723"/>
    </source>
</evidence>
<dbReference type="Pfam" id="PF07727">
    <property type="entry name" value="RVT_2"/>
    <property type="match status" value="1"/>
</dbReference>
<feature type="domain" description="Integrase catalytic" evidence="8">
    <location>
        <begin position="474"/>
        <end position="639"/>
    </location>
</feature>
<dbReference type="Gene3D" id="3.30.420.10">
    <property type="entry name" value="Ribonuclease H-like superfamily/Ribonuclease H"/>
    <property type="match status" value="1"/>
</dbReference>
<dbReference type="GO" id="GO:0003676">
    <property type="term" value="F:nucleic acid binding"/>
    <property type="evidence" value="ECO:0007669"/>
    <property type="project" value="InterPro"/>
</dbReference>
<feature type="compositionally biased region" description="Acidic residues" evidence="6">
    <location>
        <begin position="711"/>
        <end position="720"/>
    </location>
</feature>
<dbReference type="Pfam" id="PF00098">
    <property type="entry name" value="zf-CCHC"/>
    <property type="match status" value="1"/>
</dbReference>